<comment type="caution">
    <text evidence="7">The sequence shown here is derived from an EMBL/GenBank/DDBJ whole genome shotgun (WGS) entry which is preliminary data.</text>
</comment>
<gene>
    <name evidence="7" type="primary">MYO16_4</name>
    <name evidence="7" type="ORF">EYF80_026145</name>
</gene>
<evidence type="ECO:0000256" key="2">
    <source>
        <dbReference type="ARBA" id="ARBA00022840"/>
    </source>
</evidence>
<dbReference type="GO" id="GO:0005524">
    <property type="term" value="F:ATP binding"/>
    <property type="evidence" value="ECO:0007669"/>
    <property type="project" value="UniProtKB-KW"/>
</dbReference>
<dbReference type="PANTHER" id="PTHR47335:SF1">
    <property type="entry name" value="UNCONVENTIONAL MYOSIN-XVI"/>
    <property type="match status" value="1"/>
</dbReference>
<dbReference type="AlphaFoldDB" id="A0A4Z2HCQ3"/>
<name>A0A4Z2HCQ3_9TELE</name>
<dbReference type="Proteomes" id="UP000314294">
    <property type="component" value="Unassembled WGS sequence"/>
</dbReference>
<keyword evidence="5" id="KW-0009">Actin-binding</keyword>
<dbReference type="Pfam" id="PF00063">
    <property type="entry name" value="Myosin_head"/>
    <property type="match status" value="1"/>
</dbReference>
<dbReference type="GO" id="GO:0051015">
    <property type="term" value="F:actin filament binding"/>
    <property type="evidence" value="ECO:0007669"/>
    <property type="project" value="TreeGrafter"/>
</dbReference>
<dbReference type="GO" id="GO:0003774">
    <property type="term" value="F:cytoskeletal motor activity"/>
    <property type="evidence" value="ECO:0007669"/>
    <property type="project" value="InterPro"/>
</dbReference>
<evidence type="ECO:0000256" key="3">
    <source>
        <dbReference type="ARBA" id="ARBA00023123"/>
    </source>
</evidence>
<proteinExistence type="inferred from homology"/>
<evidence type="ECO:0000313" key="7">
    <source>
        <dbReference type="EMBL" id="TNN63609.1"/>
    </source>
</evidence>
<evidence type="ECO:0000313" key="8">
    <source>
        <dbReference type="Proteomes" id="UP000314294"/>
    </source>
</evidence>
<dbReference type="InterPro" id="IPR001609">
    <property type="entry name" value="Myosin_head_motor_dom-like"/>
</dbReference>
<dbReference type="InterPro" id="IPR036961">
    <property type="entry name" value="Kinesin_motor_dom_sf"/>
</dbReference>
<dbReference type="Gene3D" id="1.20.120.720">
    <property type="entry name" value="Myosin VI head, motor domain, U50 subdomain"/>
    <property type="match status" value="1"/>
</dbReference>
<sequence length="138" mass="15194">MLLSAVLHIGDLRFTSLTDDDTAFPSDLQLLERVAGLLQVCSSDLSSALTSDVQYFKGDLITGAQTVEASQQSRDQLAKVIYGRLFSYLVNSTNDYLQGQDDSAGDPALEIGILDIFGFEEVQRNGFEQPNAFMTFRD</sequence>
<dbReference type="InterPro" id="IPR052838">
    <property type="entry name" value="Myosin-XVI"/>
</dbReference>
<comment type="similarity">
    <text evidence="5">Belongs to the TRAFAC class myosin-kinesin ATPase superfamily. Myosin family.</text>
</comment>
<organism evidence="7 8">
    <name type="scientific">Liparis tanakae</name>
    <name type="common">Tanaka's snailfish</name>
    <dbReference type="NCBI Taxonomy" id="230148"/>
    <lineage>
        <taxon>Eukaryota</taxon>
        <taxon>Metazoa</taxon>
        <taxon>Chordata</taxon>
        <taxon>Craniata</taxon>
        <taxon>Vertebrata</taxon>
        <taxon>Euteleostomi</taxon>
        <taxon>Actinopterygii</taxon>
        <taxon>Neopterygii</taxon>
        <taxon>Teleostei</taxon>
        <taxon>Neoteleostei</taxon>
        <taxon>Acanthomorphata</taxon>
        <taxon>Eupercaria</taxon>
        <taxon>Perciformes</taxon>
        <taxon>Cottioidei</taxon>
        <taxon>Cottales</taxon>
        <taxon>Liparidae</taxon>
        <taxon>Liparis</taxon>
    </lineage>
</organism>
<accession>A0A4Z2HCQ3</accession>
<dbReference type="InterPro" id="IPR027417">
    <property type="entry name" value="P-loop_NTPase"/>
</dbReference>
<dbReference type="SUPFAM" id="SSF52540">
    <property type="entry name" value="P-loop containing nucleoside triphosphate hydrolases"/>
    <property type="match status" value="1"/>
</dbReference>
<dbReference type="Gene3D" id="1.20.58.530">
    <property type="match status" value="1"/>
</dbReference>
<protein>
    <submittedName>
        <fullName evidence="7">Unconventional myosin-XVI</fullName>
    </submittedName>
</protein>
<dbReference type="Gene3D" id="3.40.850.10">
    <property type="entry name" value="Kinesin motor domain"/>
    <property type="match status" value="1"/>
</dbReference>
<keyword evidence="2" id="KW-0067">ATP-binding</keyword>
<dbReference type="GO" id="GO:0016459">
    <property type="term" value="C:myosin complex"/>
    <property type="evidence" value="ECO:0007669"/>
    <property type="project" value="UniProtKB-KW"/>
</dbReference>
<evidence type="ECO:0000259" key="6">
    <source>
        <dbReference type="PROSITE" id="PS51456"/>
    </source>
</evidence>
<feature type="domain" description="Myosin motor" evidence="6">
    <location>
        <begin position="1"/>
        <end position="138"/>
    </location>
</feature>
<dbReference type="GO" id="GO:2000134">
    <property type="term" value="P:negative regulation of G1/S transition of mitotic cell cycle"/>
    <property type="evidence" value="ECO:0007669"/>
    <property type="project" value="TreeGrafter"/>
</dbReference>
<reference evidence="7 8" key="1">
    <citation type="submission" date="2019-03" db="EMBL/GenBank/DDBJ databases">
        <title>First draft genome of Liparis tanakae, snailfish: a comprehensive survey of snailfish specific genes.</title>
        <authorList>
            <person name="Kim W."/>
            <person name="Song I."/>
            <person name="Jeong J.-H."/>
            <person name="Kim D."/>
            <person name="Kim S."/>
            <person name="Ryu S."/>
            <person name="Song J.Y."/>
            <person name="Lee S.K."/>
        </authorList>
    </citation>
    <scope>NUCLEOTIDE SEQUENCE [LARGE SCALE GENOMIC DNA]</scope>
    <source>
        <tissue evidence="7">Muscle</tissue>
    </source>
</reference>
<dbReference type="GO" id="GO:0048471">
    <property type="term" value="C:perinuclear region of cytoplasm"/>
    <property type="evidence" value="ECO:0007669"/>
    <property type="project" value="TreeGrafter"/>
</dbReference>
<dbReference type="GO" id="GO:0043491">
    <property type="term" value="P:phosphatidylinositol 3-kinase/protein kinase B signal transduction"/>
    <property type="evidence" value="ECO:0007669"/>
    <property type="project" value="TreeGrafter"/>
</dbReference>
<comment type="caution">
    <text evidence="5">Lacks conserved residue(s) required for the propagation of feature annotation.</text>
</comment>
<dbReference type="PROSITE" id="PS51456">
    <property type="entry name" value="MYOSIN_MOTOR"/>
    <property type="match status" value="1"/>
</dbReference>
<evidence type="ECO:0000256" key="1">
    <source>
        <dbReference type="ARBA" id="ARBA00022741"/>
    </source>
</evidence>
<keyword evidence="3 5" id="KW-0518">Myosin</keyword>
<evidence type="ECO:0000256" key="5">
    <source>
        <dbReference type="PROSITE-ProRule" id="PRU00782"/>
    </source>
</evidence>
<dbReference type="OrthoDB" id="9935913at2759"/>
<evidence type="ECO:0000256" key="4">
    <source>
        <dbReference type="ARBA" id="ARBA00023175"/>
    </source>
</evidence>
<dbReference type="GO" id="GO:0005654">
    <property type="term" value="C:nucleoplasm"/>
    <property type="evidence" value="ECO:0007669"/>
    <property type="project" value="TreeGrafter"/>
</dbReference>
<dbReference type="PANTHER" id="PTHR47335">
    <property type="entry name" value="UNCONVENTIONAL MYOSIN-XVI"/>
    <property type="match status" value="1"/>
</dbReference>
<keyword evidence="8" id="KW-1185">Reference proteome</keyword>
<keyword evidence="1" id="KW-0547">Nucleotide-binding</keyword>
<dbReference type="GO" id="GO:0019903">
    <property type="term" value="F:protein phosphatase binding"/>
    <property type="evidence" value="ECO:0007669"/>
    <property type="project" value="TreeGrafter"/>
</dbReference>
<dbReference type="GO" id="GO:0048812">
    <property type="term" value="P:neuron projection morphogenesis"/>
    <property type="evidence" value="ECO:0007669"/>
    <property type="project" value="TreeGrafter"/>
</dbReference>
<dbReference type="EMBL" id="SRLO01000269">
    <property type="protein sequence ID" value="TNN63609.1"/>
    <property type="molecule type" value="Genomic_DNA"/>
</dbReference>
<keyword evidence="4" id="KW-0505">Motor protein</keyword>